<dbReference type="AlphaFoldDB" id="A0A194W7N6"/>
<sequence length="466" mass="50994">MVISALEGPLAGLQSLVVAHTVQLLTTFDGTYNGNETEQLNVPMSLADYQLLDELLFGTPEQQTNTDEPDPSALLQQLGKNLQKLPIRLAYNSIRQQLIIMFSTELRRTFSQELGSIFRDRLACKLSELANDKALTPGLRYEAQNISDMLIASYDSPIINPSTGIHEMIVPAVLLLADDKGNMDRPLIVLMVDFSGQPDDEDAARLLDIYPDATIIRADVPYRRPHARMAAYKAGNIASVYSCSYDIIIRAGTAATTNSHEYSPALPAPLSSSLSSNKLRYLVRNRPLVNGQKDNEDRSIELPLAMLLPELTWRITMAHPAAAGRLTVKLQYASLRRCLGMAAVRQKNMDLLRQSSAGAGKPSSADPPLGALGFGLPPYRRLHTLTRSLTPAPAPTHTRVFDTDRKDCTNDLALIPHRRGLGPSFAGCDGRIPGSFTTVGGLGIPRKDMSTLRILLGFGRRLARLG</sequence>
<evidence type="ECO:0000313" key="2">
    <source>
        <dbReference type="Proteomes" id="UP000078559"/>
    </source>
</evidence>
<proteinExistence type="predicted"/>
<dbReference type="OrthoDB" id="5242077at2759"/>
<name>A0A194W7N6_CYTMA</name>
<evidence type="ECO:0000313" key="1">
    <source>
        <dbReference type="EMBL" id="KUI72501.1"/>
    </source>
</evidence>
<accession>A0A194W7N6</accession>
<gene>
    <name evidence="1" type="ORF">VM1G_07658</name>
</gene>
<reference evidence="1" key="1">
    <citation type="submission" date="2014-12" db="EMBL/GenBank/DDBJ databases">
        <title>Genome Sequence of Valsa Canker Pathogens Uncovers a Specific Adaption of Colonization on Woody Bark.</title>
        <authorList>
            <person name="Yin Z."/>
            <person name="Liu H."/>
            <person name="Gao X."/>
            <person name="Li Z."/>
            <person name="Song N."/>
            <person name="Ke X."/>
            <person name="Dai Q."/>
            <person name="Wu Y."/>
            <person name="Sun Y."/>
            <person name="Xu J.-R."/>
            <person name="Kang Z.K."/>
            <person name="Wang L."/>
            <person name="Huang L."/>
        </authorList>
    </citation>
    <scope>NUCLEOTIDE SEQUENCE [LARGE SCALE GENOMIC DNA]</scope>
    <source>
        <strain evidence="1">03-8</strain>
    </source>
</reference>
<dbReference type="EMBL" id="CM003105">
    <property type="protein sequence ID" value="KUI72501.1"/>
    <property type="molecule type" value="Genomic_DNA"/>
</dbReference>
<dbReference type="Proteomes" id="UP000078559">
    <property type="component" value="Chromosome 8"/>
</dbReference>
<keyword evidence="2" id="KW-1185">Reference proteome</keyword>
<protein>
    <submittedName>
        <fullName evidence="1">Uncharacterized protein</fullName>
    </submittedName>
</protein>
<organism evidence="1 2">
    <name type="scientific">Cytospora mali</name>
    <name type="common">Apple Valsa canker fungus</name>
    <name type="synonym">Valsa mali</name>
    <dbReference type="NCBI Taxonomy" id="578113"/>
    <lineage>
        <taxon>Eukaryota</taxon>
        <taxon>Fungi</taxon>
        <taxon>Dikarya</taxon>
        <taxon>Ascomycota</taxon>
        <taxon>Pezizomycotina</taxon>
        <taxon>Sordariomycetes</taxon>
        <taxon>Sordariomycetidae</taxon>
        <taxon>Diaporthales</taxon>
        <taxon>Cytosporaceae</taxon>
        <taxon>Cytospora</taxon>
    </lineage>
</organism>